<name>A0A5N5HGU4_9ROSA</name>
<reference evidence="2" key="2">
    <citation type="submission" date="2019-10" db="EMBL/GenBank/DDBJ databases">
        <title>A de novo genome assembly of a pear dwarfing rootstock.</title>
        <authorList>
            <person name="Wang F."/>
            <person name="Wang J."/>
            <person name="Li S."/>
            <person name="Zhang Y."/>
            <person name="Fang M."/>
            <person name="Ma L."/>
            <person name="Zhao Y."/>
            <person name="Jiang S."/>
        </authorList>
    </citation>
    <scope>NUCLEOTIDE SEQUENCE [LARGE SCALE GENOMIC DNA]</scope>
</reference>
<evidence type="ECO:0000313" key="2">
    <source>
        <dbReference type="Proteomes" id="UP000327157"/>
    </source>
</evidence>
<dbReference type="EMBL" id="SMOL01000231">
    <property type="protein sequence ID" value="KAB2622394.1"/>
    <property type="molecule type" value="Genomic_DNA"/>
</dbReference>
<keyword evidence="2" id="KW-1185">Reference proteome</keyword>
<dbReference type="Proteomes" id="UP000327157">
    <property type="component" value="Chromosome 4"/>
</dbReference>
<dbReference type="OrthoDB" id="9982946at2759"/>
<comment type="caution">
    <text evidence="1">The sequence shown here is derived from an EMBL/GenBank/DDBJ whole genome shotgun (WGS) entry which is preliminary data.</text>
</comment>
<reference evidence="1 2" key="1">
    <citation type="submission" date="2019-09" db="EMBL/GenBank/DDBJ databases">
        <authorList>
            <person name="Ou C."/>
        </authorList>
    </citation>
    <scope>NUCLEOTIDE SEQUENCE [LARGE SCALE GENOMIC DNA]</scope>
    <source>
        <strain evidence="1">S2</strain>
        <tissue evidence="1">Leaf</tissue>
    </source>
</reference>
<gene>
    <name evidence="1" type="ORF">D8674_024576</name>
</gene>
<organism evidence="1 2">
    <name type="scientific">Pyrus ussuriensis x Pyrus communis</name>
    <dbReference type="NCBI Taxonomy" id="2448454"/>
    <lineage>
        <taxon>Eukaryota</taxon>
        <taxon>Viridiplantae</taxon>
        <taxon>Streptophyta</taxon>
        <taxon>Embryophyta</taxon>
        <taxon>Tracheophyta</taxon>
        <taxon>Spermatophyta</taxon>
        <taxon>Magnoliopsida</taxon>
        <taxon>eudicotyledons</taxon>
        <taxon>Gunneridae</taxon>
        <taxon>Pentapetalae</taxon>
        <taxon>rosids</taxon>
        <taxon>fabids</taxon>
        <taxon>Rosales</taxon>
        <taxon>Rosaceae</taxon>
        <taxon>Amygdaloideae</taxon>
        <taxon>Maleae</taxon>
        <taxon>Pyrus</taxon>
    </lineage>
</organism>
<protein>
    <submittedName>
        <fullName evidence="1">Vesicle-fusing ATPase-like</fullName>
    </submittedName>
</protein>
<proteinExistence type="predicted"/>
<reference evidence="1 2" key="3">
    <citation type="submission" date="2019-11" db="EMBL/GenBank/DDBJ databases">
        <title>A de novo genome assembly of a pear dwarfing rootstock.</title>
        <authorList>
            <person name="Wang F."/>
            <person name="Wang J."/>
            <person name="Li S."/>
            <person name="Zhang Y."/>
            <person name="Fang M."/>
            <person name="Ma L."/>
            <person name="Zhao Y."/>
            <person name="Jiang S."/>
        </authorList>
    </citation>
    <scope>NUCLEOTIDE SEQUENCE [LARGE SCALE GENOMIC DNA]</scope>
    <source>
        <strain evidence="1">S2</strain>
        <tissue evidence="1">Leaf</tissue>
    </source>
</reference>
<sequence length="149" mass="16596">MELKKLQDFKLVESVKSEIGSKILRKHRRLHYSSDQCHKEYLYGYLACGLAGLSTDMAISIVDDVGVSMKLQVATLSGFNLQTLGIGGLGAEFADIFRRAFVSHVFPPHVTNKKSCGTLRLSKRMWLSELHRTKNLGPSAAVLWGRIGF</sequence>
<dbReference type="AlphaFoldDB" id="A0A5N5HGU4"/>
<accession>A0A5N5HGU4</accession>
<evidence type="ECO:0000313" key="1">
    <source>
        <dbReference type="EMBL" id="KAB2622394.1"/>
    </source>
</evidence>